<dbReference type="AlphaFoldDB" id="A0A8X6KRB0"/>
<evidence type="ECO:0000313" key="2">
    <source>
        <dbReference type="Proteomes" id="UP000887116"/>
    </source>
</evidence>
<evidence type="ECO:0000313" key="1">
    <source>
        <dbReference type="EMBL" id="GFQ79608.1"/>
    </source>
</evidence>
<gene>
    <name evidence="1" type="ORF">TNCT_99001</name>
</gene>
<accession>A0A8X6KRB0</accession>
<reference evidence="1" key="1">
    <citation type="submission" date="2020-07" db="EMBL/GenBank/DDBJ databases">
        <title>Multicomponent nature underlies the extraordinary mechanical properties of spider dragline silk.</title>
        <authorList>
            <person name="Kono N."/>
            <person name="Nakamura H."/>
            <person name="Mori M."/>
            <person name="Yoshida Y."/>
            <person name="Ohtoshi R."/>
            <person name="Malay A.D."/>
            <person name="Moran D.A.P."/>
            <person name="Tomita M."/>
            <person name="Numata K."/>
            <person name="Arakawa K."/>
        </authorList>
    </citation>
    <scope>NUCLEOTIDE SEQUENCE</scope>
</reference>
<dbReference type="EMBL" id="BMAO01032086">
    <property type="protein sequence ID" value="GFQ79608.1"/>
    <property type="molecule type" value="Genomic_DNA"/>
</dbReference>
<keyword evidence="2" id="KW-1185">Reference proteome</keyword>
<proteinExistence type="predicted"/>
<name>A0A8X6KRB0_TRICU</name>
<protein>
    <submittedName>
        <fullName evidence="1">Uncharacterized protein</fullName>
    </submittedName>
</protein>
<dbReference type="Proteomes" id="UP000887116">
    <property type="component" value="Unassembled WGS sequence"/>
</dbReference>
<sequence length="70" mass="7625">MIIKLQIMRAYAFDWRNHLSSLSAVIGTRFNLLSSEFSGVGSLGIIMPEGILSVDGGPNAVNYQIEALKL</sequence>
<organism evidence="1 2">
    <name type="scientific">Trichonephila clavata</name>
    <name type="common">Joro spider</name>
    <name type="synonym">Nephila clavata</name>
    <dbReference type="NCBI Taxonomy" id="2740835"/>
    <lineage>
        <taxon>Eukaryota</taxon>
        <taxon>Metazoa</taxon>
        <taxon>Ecdysozoa</taxon>
        <taxon>Arthropoda</taxon>
        <taxon>Chelicerata</taxon>
        <taxon>Arachnida</taxon>
        <taxon>Araneae</taxon>
        <taxon>Araneomorphae</taxon>
        <taxon>Entelegynae</taxon>
        <taxon>Araneoidea</taxon>
        <taxon>Nephilidae</taxon>
        <taxon>Trichonephila</taxon>
    </lineage>
</organism>
<comment type="caution">
    <text evidence="1">The sequence shown here is derived from an EMBL/GenBank/DDBJ whole genome shotgun (WGS) entry which is preliminary data.</text>
</comment>